<dbReference type="PRINTS" id="PR00418">
    <property type="entry name" value="TPI2FAMILY"/>
</dbReference>
<feature type="domain" description="Topo IIA-type catalytic" evidence="19">
    <location>
        <begin position="671"/>
        <end position="1109"/>
    </location>
</feature>
<dbReference type="Proteomes" id="UP000028667">
    <property type="component" value="Segment"/>
</dbReference>
<dbReference type="PROSITE" id="PS00177">
    <property type="entry name" value="TOPOISOMERASE_II"/>
    <property type="match status" value="1"/>
</dbReference>
<dbReference type="SMART" id="SM00433">
    <property type="entry name" value="TOP2c"/>
    <property type="match status" value="1"/>
</dbReference>
<protein>
    <recommendedName>
        <fullName evidence="7">DNA topoisomerase 2</fullName>
        <ecNumber evidence="6">5.6.2.2</ecNumber>
    </recommendedName>
    <alternativeName>
        <fullName evidence="15">DNA topoisomerase II</fullName>
    </alternativeName>
</protein>
<comment type="cofactor">
    <cofactor evidence="2">
        <name>Ca(2+)</name>
        <dbReference type="ChEBI" id="CHEBI:29108"/>
    </cofactor>
</comment>
<dbReference type="InterPro" id="IPR050634">
    <property type="entry name" value="DNA_Topoisomerase_II"/>
</dbReference>
<dbReference type="OrthoDB" id="569at10239"/>
<dbReference type="Gene3D" id="3.30.1490.30">
    <property type="match status" value="1"/>
</dbReference>
<dbReference type="Pfam" id="PF01751">
    <property type="entry name" value="Toprim"/>
    <property type="match status" value="1"/>
</dbReference>
<evidence type="ECO:0000256" key="9">
    <source>
        <dbReference type="ARBA" id="ARBA00022741"/>
    </source>
</evidence>
<dbReference type="InterPro" id="IPR002205">
    <property type="entry name" value="Topo_IIA_dom_A"/>
</dbReference>
<feature type="coiled-coil region" evidence="17">
    <location>
        <begin position="1072"/>
        <end position="1099"/>
    </location>
</feature>
<dbReference type="GO" id="GO:0003918">
    <property type="term" value="F:DNA topoisomerase type II (double strand cut, ATP-hydrolyzing) activity"/>
    <property type="evidence" value="ECO:0007669"/>
    <property type="project" value="UniProtKB-EC"/>
</dbReference>
<evidence type="ECO:0000256" key="14">
    <source>
        <dbReference type="ARBA" id="ARBA00023235"/>
    </source>
</evidence>
<dbReference type="Pfam" id="PF16898">
    <property type="entry name" value="TOPRIM_C"/>
    <property type="match status" value="1"/>
</dbReference>
<dbReference type="Pfam" id="PF00521">
    <property type="entry name" value="DNA_topoisoIV"/>
    <property type="match status" value="1"/>
</dbReference>
<dbReference type="EMBL" id="KJ645900">
    <property type="protein sequence ID" value="AII17197.1"/>
    <property type="molecule type" value="Genomic_DNA"/>
</dbReference>
<evidence type="ECO:0000256" key="4">
    <source>
        <dbReference type="ARBA" id="ARBA00001946"/>
    </source>
</evidence>
<organism evidence="20 21">
    <name type="scientific">Aureococcus anophagefferens virus</name>
    <dbReference type="NCBI Taxonomy" id="1474867"/>
    <lineage>
        <taxon>Viruses</taxon>
        <taxon>Varidnaviria</taxon>
        <taxon>Bamfordvirae</taxon>
        <taxon>Nucleocytoviricota</taxon>
        <taxon>Megaviricetes</taxon>
        <taxon>Imitervirales</taxon>
        <taxon>Schizomimiviridae</taxon>
        <taxon>Kratosvirus</taxon>
        <taxon>Kratosvirus quantuckense</taxon>
    </lineage>
</organism>
<evidence type="ECO:0000256" key="17">
    <source>
        <dbReference type="SAM" id="Coils"/>
    </source>
</evidence>
<dbReference type="GO" id="GO:0006265">
    <property type="term" value="P:DNA topological change"/>
    <property type="evidence" value="ECO:0007669"/>
    <property type="project" value="UniProtKB-UniRule"/>
</dbReference>
<dbReference type="FunFam" id="3.30.230.10:FF:000008">
    <property type="entry name" value="DNA topoisomerase 2"/>
    <property type="match status" value="1"/>
</dbReference>
<evidence type="ECO:0000259" key="18">
    <source>
        <dbReference type="PROSITE" id="PS50880"/>
    </source>
</evidence>
<dbReference type="InterPro" id="IPR020568">
    <property type="entry name" value="Ribosomal_Su5_D2-typ_SF"/>
</dbReference>
<dbReference type="SUPFAM" id="SSF55874">
    <property type="entry name" value="ATPase domain of HSP90 chaperone/DNA topoisomerase II/histidine kinase"/>
    <property type="match status" value="1"/>
</dbReference>
<keyword evidence="11" id="KW-0460">Magnesium</keyword>
<evidence type="ECO:0000256" key="6">
    <source>
        <dbReference type="ARBA" id="ARBA00012895"/>
    </source>
</evidence>
<evidence type="ECO:0000256" key="7">
    <source>
        <dbReference type="ARBA" id="ARBA00019635"/>
    </source>
</evidence>
<dbReference type="SMART" id="SM00434">
    <property type="entry name" value="TOP4c"/>
    <property type="match status" value="1"/>
</dbReference>
<keyword evidence="9" id="KW-0547">Nucleotide-binding</keyword>
<dbReference type="InterPro" id="IPR018522">
    <property type="entry name" value="TopoIIA_CS"/>
</dbReference>
<keyword evidence="21" id="KW-1185">Reference proteome</keyword>
<keyword evidence="17" id="KW-0175">Coiled coil</keyword>
<dbReference type="InterPro" id="IPR013759">
    <property type="entry name" value="Topo_IIA_B_C"/>
</dbReference>
<dbReference type="InterPro" id="IPR013757">
    <property type="entry name" value="Topo_IIA_A_a_sf"/>
</dbReference>
<feature type="active site" description="O-(5'-phospho-DNA)-tyrosine intermediate" evidence="16">
    <location>
        <position position="761"/>
    </location>
</feature>
<name>A0A076FHE9_9VIRU</name>
<dbReference type="GO" id="GO:0003677">
    <property type="term" value="F:DNA binding"/>
    <property type="evidence" value="ECO:0007669"/>
    <property type="project" value="UniProtKB-UniRule"/>
</dbReference>
<reference evidence="20 21" key="1">
    <citation type="journal article" date="2014" name="Virology">
        <title>Genome of brown tide virus (AaV), the little giant of the Megaviridae, elucidates NCLDV genome expansion and host-virus coevolution.</title>
        <authorList>
            <person name="Moniruzzaman M."/>
            <person name="LeCleir G.R."/>
            <person name="Brown C.M."/>
            <person name="Gobler C.J."/>
            <person name="Bidle K.D."/>
            <person name="Wilson W.H."/>
            <person name="Wilhelm S.W."/>
        </authorList>
    </citation>
    <scope>NUCLEOTIDE SEQUENCE [LARGE SCALE GENOMIC DNA]</scope>
    <source>
        <strain evidence="20">BtV-01</strain>
    </source>
</reference>
<dbReference type="FunFam" id="3.90.199.10:FF:000002">
    <property type="entry name" value="DNA topoisomerase 2"/>
    <property type="match status" value="1"/>
</dbReference>
<comment type="cofactor">
    <cofactor evidence="4">
        <name>Mg(2+)</name>
        <dbReference type="ChEBI" id="CHEBI:18420"/>
    </cofactor>
</comment>
<dbReference type="InterPro" id="IPR013758">
    <property type="entry name" value="Topo_IIA_A/C_ab"/>
</dbReference>
<dbReference type="PROSITE" id="PS52040">
    <property type="entry name" value="TOPO_IIA"/>
    <property type="match status" value="1"/>
</dbReference>
<dbReference type="Gene3D" id="3.90.199.10">
    <property type="entry name" value="Topoisomerase II, domain 5"/>
    <property type="match status" value="1"/>
</dbReference>
<dbReference type="GO" id="GO:0000819">
    <property type="term" value="P:sister chromatid segregation"/>
    <property type="evidence" value="ECO:0007669"/>
    <property type="project" value="TreeGrafter"/>
</dbReference>
<evidence type="ECO:0000256" key="12">
    <source>
        <dbReference type="ARBA" id="ARBA00023029"/>
    </source>
</evidence>
<feature type="domain" description="Toprim" evidence="18">
    <location>
        <begin position="424"/>
        <end position="543"/>
    </location>
</feature>
<evidence type="ECO:0000256" key="2">
    <source>
        <dbReference type="ARBA" id="ARBA00001913"/>
    </source>
</evidence>
<dbReference type="InterPro" id="IPR006171">
    <property type="entry name" value="TOPRIM_dom"/>
</dbReference>
<dbReference type="InterPro" id="IPR013506">
    <property type="entry name" value="Topo_IIA_bsu_dom2"/>
</dbReference>
<dbReference type="GeneID" id="20041643"/>
<evidence type="ECO:0000256" key="16">
    <source>
        <dbReference type="PROSITE-ProRule" id="PRU01384"/>
    </source>
</evidence>
<dbReference type="RefSeq" id="YP_009052367.1">
    <property type="nucleotide sequence ID" value="NC_024697.1"/>
</dbReference>
<dbReference type="Gene3D" id="1.10.268.10">
    <property type="entry name" value="Topoisomerase, domain 3"/>
    <property type="match status" value="1"/>
</dbReference>
<evidence type="ECO:0000256" key="13">
    <source>
        <dbReference type="ARBA" id="ARBA00023125"/>
    </source>
</evidence>
<dbReference type="EC" id="5.6.2.2" evidence="6"/>
<evidence type="ECO:0000256" key="1">
    <source>
        <dbReference type="ARBA" id="ARBA00000185"/>
    </source>
</evidence>
<feature type="coiled-coil region" evidence="17">
    <location>
        <begin position="1005"/>
        <end position="1032"/>
    </location>
</feature>
<dbReference type="InterPro" id="IPR001154">
    <property type="entry name" value="TopoII_euk"/>
</dbReference>
<evidence type="ECO:0000256" key="3">
    <source>
        <dbReference type="ARBA" id="ARBA00001936"/>
    </source>
</evidence>
<keyword evidence="8" id="KW-0479">Metal-binding</keyword>
<gene>
    <name evidence="20" type="ORF">AaV_293</name>
</gene>
<comment type="catalytic activity">
    <reaction evidence="1 16">
        <text>ATP-dependent breakage, passage and rejoining of double-stranded DNA.</text>
        <dbReference type="EC" id="5.6.2.2"/>
    </reaction>
</comment>
<dbReference type="InterPro" id="IPR031660">
    <property type="entry name" value="TOPRIM_C"/>
</dbReference>
<dbReference type="PROSITE" id="PS50880">
    <property type="entry name" value="TOPRIM"/>
    <property type="match status" value="1"/>
</dbReference>
<evidence type="ECO:0000256" key="10">
    <source>
        <dbReference type="ARBA" id="ARBA00022840"/>
    </source>
</evidence>
<dbReference type="PANTHER" id="PTHR10169">
    <property type="entry name" value="DNA TOPOISOMERASE/GYRASE"/>
    <property type="match status" value="1"/>
</dbReference>
<dbReference type="InterPro" id="IPR013760">
    <property type="entry name" value="Topo_IIA-like_dom_sf"/>
</dbReference>
<comment type="similarity">
    <text evidence="5">Belongs to the type II topoisomerase family.</text>
</comment>
<sequence length="1124" mass="129429">MNSDEIEEKYQKHTHREHIYKIPDTYIGSVEESLITTYEVSNDKMIESELKIIAGFYKIFDEIIVNAWDQYVRMKDTKNPVKNIHVTIDNMSGVISVKNDGPGIDIAMHPKENKYTVEMIFGNLLTSTNYKEDEERLTGGKNGYGAKLTNIFSKCFEVETVDKKTKQYYYQKFLDNMQIIEKPVIKKVGSSFGEFTKITFKPDYERFGLSKITKDLYYIFKRRCYELSACSSGLNVTFNSCEIPIKTFKDYCKMFTSNSLIFEKPNSRWEIALSPSEEFKQVSFVNGINTSKGGKHVDYVLNKIVKKISEIIEKKEKIKVKSNNIKEHLFIFVNCLIINPSFDSQTKDFLTTISSKFGSKFDFGDKFYRDLAKTDIIKNIINTHNFKENKLTNKKNDGKKTNKLYGIPKLDDANWAGGRKSQECALFLTEGDSAATFAIAGLSVIGRDKYGVFPLRGKVINARDKITTQAGLKQVNANAELINLKQILGLEQGKKYKDTSSLRYGKIIILTDQDLDGSHIKGLILNWVDTFWPELLNQNFVSVFQTPIIKATKGKKEEVFYSLQKFEQWKDSVENSASFHTKYFKGLATSNTKEAKEYFKKLTLQNFNANEKSTNALDKAFNKSRADDRKNWLRNYDKDDIIDEEQTNVTCEEFIDKELIHFSNYDVHRSIPHLMDGLKPSQRKIIFSCFKRKLVKEIRVAQLAGYVSEHAGYHHGEASLQGAIVGLAQDFMASNNLNLLSPNGQFGSRIHNGKDHGSARYIHTCLSDITNKLFINSDNASLEWLEDDGLAIEPTYYAPIIPMILVNGAQGIGTGYSTSIPMYNPIDIILQIRNKIDDKSVDKLVPYYNGFKGSIIKDGTGFVTKGKYSLLNYKTLLIEELPIGTSIDEFKVFIDNIIQNLNDKKKKLDKKYVPFQGVKGYVSQSTEASVHFEIEFDPLVLQSLLKKVSKQKDVLCNDVEKMFKLTSKISTTNMHLFGCDGRINKFKNTTEIINEFYVERIRLYDERKKHILKELEGQMNLLENKVRFLKAVIKDEIMVRKMNKEELIEQLTKMKFDMINDNYNYLINIAIYKITKDEIKKLEDEFVDKKKELNQLKNTDIKDMWRSDLIVIENDLLKMMKKRT</sequence>
<dbReference type="GO" id="GO:0005524">
    <property type="term" value="F:ATP binding"/>
    <property type="evidence" value="ECO:0007669"/>
    <property type="project" value="UniProtKB-KW"/>
</dbReference>
<evidence type="ECO:0000313" key="21">
    <source>
        <dbReference type="Proteomes" id="UP000028667"/>
    </source>
</evidence>
<evidence type="ECO:0000256" key="11">
    <source>
        <dbReference type="ARBA" id="ARBA00022842"/>
    </source>
</evidence>
<evidence type="ECO:0000259" key="19">
    <source>
        <dbReference type="PROSITE" id="PS52040"/>
    </source>
</evidence>
<dbReference type="FunFam" id="3.40.50.670:FF:000001">
    <property type="entry name" value="DNA topoisomerase 2"/>
    <property type="match status" value="1"/>
</dbReference>
<dbReference type="PANTHER" id="PTHR10169:SF38">
    <property type="entry name" value="DNA TOPOISOMERASE 2"/>
    <property type="match status" value="1"/>
</dbReference>
<dbReference type="InterPro" id="IPR014721">
    <property type="entry name" value="Ribsml_uS5_D2-typ_fold_subgr"/>
</dbReference>
<accession>A0A076FHE9</accession>
<dbReference type="CDD" id="cd03481">
    <property type="entry name" value="TopoIIA_Trans_ScTopoIIA"/>
    <property type="match status" value="1"/>
</dbReference>
<dbReference type="Gene3D" id="3.30.230.10">
    <property type="match status" value="1"/>
</dbReference>
<evidence type="ECO:0000256" key="8">
    <source>
        <dbReference type="ARBA" id="ARBA00022723"/>
    </source>
</evidence>
<keyword evidence="10" id="KW-0067">ATP-binding</keyword>
<dbReference type="Gene3D" id="3.30.1360.40">
    <property type="match status" value="1"/>
</dbReference>
<dbReference type="Gene3D" id="3.30.565.10">
    <property type="entry name" value="Histidine kinase-like ATPase, C-terminal domain"/>
    <property type="match status" value="1"/>
</dbReference>
<evidence type="ECO:0000256" key="5">
    <source>
        <dbReference type="ARBA" id="ARBA00011080"/>
    </source>
</evidence>
<evidence type="ECO:0000256" key="15">
    <source>
        <dbReference type="ARBA" id="ARBA00031138"/>
    </source>
</evidence>
<dbReference type="InterPro" id="IPR036890">
    <property type="entry name" value="HATPase_C_sf"/>
</dbReference>
<keyword evidence="13 16" id="KW-0238">DNA-binding</keyword>
<dbReference type="InterPro" id="IPR001241">
    <property type="entry name" value="Topo_IIA"/>
</dbReference>
<keyword evidence="12 16" id="KW-0799">Topoisomerase</keyword>
<proteinExistence type="inferred from homology"/>
<evidence type="ECO:0000313" key="20">
    <source>
        <dbReference type="EMBL" id="AII17197.1"/>
    </source>
</evidence>
<dbReference type="Pfam" id="PF00204">
    <property type="entry name" value="DNA_gyraseB"/>
    <property type="match status" value="1"/>
</dbReference>
<keyword evidence="14 16" id="KW-0413">Isomerase</keyword>
<comment type="cofactor">
    <cofactor evidence="3">
        <name>Mn(2+)</name>
        <dbReference type="ChEBI" id="CHEBI:29035"/>
    </cofactor>
</comment>
<dbReference type="SUPFAM" id="SSF56719">
    <property type="entry name" value="Type II DNA topoisomerase"/>
    <property type="match status" value="1"/>
</dbReference>
<dbReference type="PRINTS" id="PR01158">
    <property type="entry name" value="TOPISMRASEII"/>
</dbReference>
<dbReference type="KEGG" id="vg:20041643"/>
<dbReference type="SUPFAM" id="SSF54211">
    <property type="entry name" value="Ribosomal protein S5 domain 2-like"/>
    <property type="match status" value="1"/>
</dbReference>
<dbReference type="GO" id="GO:0046872">
    <property type="term" value="F:metal ion binding"/>
    <property type="evidence" value="ECO:0007669"/>
    <property type="project" value="UniProtKB-KW"/>
</dbReference>
<dbReference type="Gene3D" id="3.40.50.670">
    <property type="match status" value="1"/>
</dbReference>